<gene>
    <name evidence="1" type="ORF">BDR25DRAFT_82290</name>
</gene>
<keyword evidence="2" id="KW-1185">Reference proteome</keyword>
<dbReference type="Proteomes" id="UP000799755">
    <property type="component" value="Unassembled WGS sequence"/>
</dbReference>
<accession>A0ACB6QH48</accession>
<sequence>MDGSELTSQILALVDAGAGGLDEGQRLRLLAACNKLRDTLQSPIERTIQTMLGGHDPIALRLAIDLGLPDIALANNGPITIEELAGKSKADIALVRRIMRFVSCLGVFSEVDVDTYTATPLTGTYSTSSPMREVVIHLSTAEPTIGRLPDYFAERGWQNPDDALNGPWQFAEHTTDQYWEWLAKRERLQRAFNIVMGMQRKMRGEDWFEFFPVEEKLSVGDVNEGGVVFVDIGGGLGHDLVRFKTRFPELRGKFVLEDLPSVVAAAKDLPADIATLGHDFFIPHPDEIKGAKAYYLRTILHDWPDKQALAILANIKDIMAPNSLLLINEGVLAEKGVSLFEARHDFHMMARFSALERTEKQWRVLLEEAGFELVQIWRSEQVAEAKGALMEVVVRK</sequence>
<dbReference type="EMBL" id="MU003528">
    <property type="protein sequence ID" value="KAF2465687.1"/>
    <property type="molecule type" value="Genomic_DNA"/>
</dbReference>
<comment type="caution">
    <text evidence="1">The sequence shown here is derived from an EMBL/GenBank/DDBJ whole genome shotgun (WGS) entry which is preliminary data.</text>
</comment>
<proteinExistence type="predicted"/>
<keyword evidence="1" id="KW-0489">Methyltransferase</keyword>
<evidence type="ECO:0000313" key="2">
    <source>
        <dbReference type="Proteomes" id="UP000799755"/>
    </source>
</evidence>
<name>A0ACB6QH48_9PLEO</name>
<keyword evidence="1" id="KW-0808">Transferase</keyword>
<evidence type="ECO:0000313" key="1">
    <source>
        <dbReference type="EMBL" id="KAF2465687.1"/>
    </source>
</evidence>
<protein>
    <submittedName>
        <fullName evidence="1">S-adenosyl-L-methionine-dependent methyltransferase</fullName>
    </submittedName>
</protein>
<organism evidence="1 2">
    <name type="scientific">Lindgomyces ingoldianus</name>
    <dbReference type="NCBI Taxonomy" id="673940"/>
    <lineage>
        <taxon>Eukaryota</taxon>
        <taxon>Fungi</taxon>
        <taxon>Dikarya</taxon>
        <taxon>Ascomycota</taxon>
        <taxon>Pezizomycotina</taxon>
        <taxon>Dothideomycetes</taxon>
        <taxon>Pleosporomycetidae</taxon>
        <taxon>Pleosporales</taxon>
        <taxon>Lindgomycetaceae</taxon>
        <taxon>Lindgomyces</taxon>
    </lineage>
</organism>
<reference evidence="1" key="1">
    <citation type="journal article" date="2020" name="Stud. Mycol.">
        <title>101 Dothideomycetes genomes: a test case for predicting lifestyles and emergence of pathogens.</title>
        <authorList>
            <person name="Haridas S."/>
            <person name="Albert R."/>
            <person name="Binder M."/>
            <person name="Bloem J."/>
            <person name="Labutti K."/>
            <person name="Salamov A."/>
            <person name="Andreopoulos B."/>
            <person name="Baker S."/>
            <person name="Barry K."/>
            <person name="Bills G."/>
            <person name="Bluhm B."/>
            <person name="Cannon C."/>
            <person name="Castanera R."/>
            <person name="Culley D."/>
            <person name="Daum C."/>
            <person name="Ezra D."/>
            <person name="Gonzalez J."/>
            <person name="Henrissat B."/>
            <person name="Kuo A."/>
            <person name="Liang C."/>
            <person name="Lipzen A."/>
            <person name="Lutzoni F."/>
            <person name="Magnuson J."/>
            <person name="Mondo S."/>
            <person name="Nolan M."/>
            <person name="Ohm R."/>
            <person name="Pangilinan J."/>
            <person name="Park H.-J."/>
            <person name="Ramirez L."/>
            <person name="Alfaro M."/>
            <person name="Sun H."/>
            <person name="Tritt A."/>
            <person name="Yoshinaga Y."/>
            <person name="Zwiers L.-H."/>
            <person name="Turgeon B."/>
            <person name="Goodwin S."/>
            <person name="Spatafora J."/>
            <person name="Crous P."/>
            <person name="Grigoriev I."/>
        </authorList>
    </citation>
    <scope>NUCLEOTIDE SEQUENCE</scope>
    <source>
        <strain evidence="1">ATCC 200398</strain>
    </source>
</reference>